<evidence type="ECO:0000313" key="2">
    <source>
        <dbReference type="Proteomes" id="UP000051450"/>
    </source>
</evidence>
<dbReference type="AlphaFoldDB" id="A0A0R1HIV7"/>
<dbReference type="InterPro" id="IPR007710">
    <property type="entry name" value="Nucleoside_deoxyribTrfase"/>
</dbReference>
<gene>
    <name evidence="1" type="ORF">FC66_GL000758</name>
</gene>
<dbReference type="RefSeq" id="WP_057973830.1">
    <property type="nucleotide sequence ID" value="NZ_AZDI01000002.1"/>
</dbReference>
<dbReference type="EMBL" id="AZDI01000002">
    <property type="protein sequence ID" value="KRK46256.1"/>
    <property type="molecule type" value="Genomic_DNA"/>
</dbReference>
<protein>
    <recommendedName>
        <fullName evidence="3">Nucleoside 2-deoxyribosyltransferase</fullName>
    </recommendedName>
</protein>
<evidence type="ECO:0000313" key="1">
    <source>
        <dbReference type="EMBL" id="KRK46256.1"/>
    </source>
</evidence>
<dbReference type="OrthoDB" id="397706at2"/>
<sequence length="156" mass="17884">MNKVYLAGPFFDDKQRERVSQVVSALKENKTIDGDNIYLPQDNQSEQYEQFSKPWQRAVYLADTRQVHRADVVVAILDYKDDEGNEPDSGTMFEVGMAVEARIPVILVQFEAGRVINLMLSESLTAFFDVNKNGLKNLSEYNFDILEEKLTENKIL</sequence>
<dbReference type="PANTHER" id="PTHR15364:SF0">
    <property type="entry name" value="2'-DEOXYNUCLEOSIDE 5'-PHOSPHATE N-HYDROLASE 1"/>
    <property type="match status" value="1"/>
</dbReference>
<dbReference type="GO" id="GO:0009159">
    <property type="term" value="P:deoxyribonucleoside monophosphate catabolic process"/>
    <property type="evidence" value="ECO:0007669"/>
    <property type="project" value="TreeGrafter"/>
</dbReference>
<dbReference type="Proteomes" id="UP000051450">
    <property type="component" value="Unassembled WGS sequence"/>
</dbReference>
<dbReference type="InterPro" id="IPR051239">
    <property type="entry name" value="2'-dNMP_N-hydrolase"/>
</dbReference>
<organism evidence="1 2">
    <name type="scientific">Dellaglioa algida DSM 15638</name>
    <dbReference type="NCBI Taxonomy" id="1423719"/>
    <lineage>
        <taxon>Bacteria</taxon>
        <taxon>Bacillati</taxon>
        <taxon>Bacillota</taxon>
        <taxon>Bacilli</taxon>
        <taxon>Lactobacillales</taxon>
        <taxon>Lactobacillaceae</taxon>
        <taxon>Dellaglioa</taxon>
    </lineage>
</organism>
<proteinExistence type="predicted"/>
<evidence type="ECO:0008006" key="3">
    <source>
        <dbReference type="Google" id="ProtNLM"/>
    </source>
</evidence>
<dbReference type="STRING" id="1423719.FC66_GL000758"/>
<dbReference type="PANTHER" id="PTHR15364">
    <property type="entry name" value="2'-DEOXYNUCLEOSIDE 5'-PHOSPHATE N-HYDROLASE 1"/>
    <property type="match status" value="1"/>
</dbReference>
<dbReference type="SUPFAM" id="SSF52309">
    <property type="entry name" value="N-(deoxy)ribosyltransferase-like"/>
    <property type="match status" value="1"/>
</dbReference>
<comment type="caution">
    <text evidence="1">The sequence shown here is derived from an EMBL/GenBank/DDBJ whole genome shotgun (WGS) entry which is preliminary data.</text>
</comment>
<accession>A0A0R1HIV7</accession>
<dbReference type="Pfam" id="PF05014">
    <property type="entry name" value="Nuc_deoxyrib_tr"/>
    <property type="match status" value="1"/>
</dbReference>
<reference evidence="1 2" key="1">
    <citation type="journal article" date="2015" name="Genome Announc.">
        <title>Expanding the biotechnology potential of lactobacilli through comparative genomics of 213 strains and associated genera.</title>
        <authorList>
            <person name="Sun Z."/>
            <person name="Harris H.M."/>
            <person name="McCann A."/>
            <person name="Guo C."/>
            <person name="Argimon S."/>
            <person name="Zhang W."/>
            <person name="Yang X."/>
            <person name="Jeffery I.B."/>
            <person name="Cooney J.C."/>
            <person name="Kagawa T.F."/>
            <person name="Liu W."/>
            <person name="Song Y."/>
            <person name="Salvetti E."/>
            <person name="Wrobel A."/>
            <person name="Rasinkangas P."/>
            <person name="Parkhill J."/>
            <person name="Rea M.C."/>
            <person name="O'Sullivan O."/>
            <person name="Ritari J."/>
            <person name="Douillard F.P."/>
            <person name="Paul Ross R."/>
            <person name="Yang R."/>
            <person name="Briner A.E."/>
            <person name="Felis G.E."/>
            <person name="de Vos W.M."/>
            <person name="Barrangou R."/>
            <person name="Klaenhammer T.R."/>
            <person name="Caufield P.W."/>
            <person name="Cui Y."/>
            <person name="Zhang H."/>
            <person name="O'Toole P.W."/>
        </authorList>
    </citation>
    <scope>NUCLEOTIDE SEQUENCE [LARGE SCALE GENOMIC DNA]</scope>
    <source>
        <strain evidence="1 2">DSM 15638</strain>
    </source>
</reference>
<dbReference type="GO" id="GO:0070694">
    <property type="term" value="F:5-hydroxymethyl-dUMP N-hydrolase activity"/>
    <property type="evidence" value="ECO:0007669"/>
    <property type="project" value="TreeGrafter"/>
</dbReference>
<name>A0A0R1HIV7_9LACO</name>
<dbReference type="PATRIC" id="fig|1423719.4.peg.769"/>
<dbReference type="Gene3D" id="3.40.50.450">
    <property type="match status" value="1"/>
</dbReference>
<keyword evidence="2" id="KW-1185">Reference proteome</keyword>